<gene>
    <name evidence="3" type="ORF">SARC_01663</name>
</gene>
<keyword evidence="2" id="KW-1133">Transmembrane helix</keyword>
<organism evidence="3 4">
    <name type="scientific">Sphaeroforma arctica JP610</name>
    <dbReference type="NCBI Taxonomy" id="667725"/>
    <lineage>
        <taxon>Eukaryota</taxon>
        <taxon>Ichthyosporea</taxon>
        <taxon>Ichthyophonida</taxon>
        <taxon>Sphaeroforma</taxon>
    </lineage>
</organism>
<keyword evidence="2" id="KW-0812">Transmembrane</keyword>
<dbReference type="GeneID" id="25902167"/>
<keyword evidence="4" id="KW-1185">Reference proteome</keyword>
<feature type="region of interest" description="Disordered" evidence="1">
    <location>
        <begin position="235"/>
        <end position="256"/>
    </location>
</feature>
<name>A0A0L0GBB8_9EUKA</name>
<feature type="transmembrane region" description="Helical" evidence="2">
    <location>
        <begin position="20"/>
        <end position="38"/>
    </location>
</feature>
<reference evidence="3 4" key="1">
    <citation type="submission" date="2011-02" db="EMBL/GenBank/DDBJ databases">
        <title>The Genome Sequence of Sphaeroforma arctica JP610.</title>
        <authorList>
            <consortium name="The Broad Institute Genome Sequencing Platform"/>
            <person name="Russ C."/>
            <person name="Cuomo C."/>
            <person name="Young S.K."/>
            <person name="Zeng Q."/>
            <person name="Gargeya S."/>
            <person name="Alvarado L."/>
            <person name="Berlin A."/>
            <person name="Chapman S.B."/>
            <person name="Chen Z."/>
            <person name="Freedman E."/>
            <person name="Gellesch M."/>
            <person name="Goldberg J."/>
            <person name="Griggs A."/>
            <person name="Gujja S."/>
            <person name="Heilman E."/>
            <person name="Heiman D."/>
            <person name="Howarth C."/>
            <person name="Mehta T."/>
            <person name="Neiman D."/>
            <person name="Pearson M."/>
            <person name="Roberts A."/>
            <person name="Saif S."/>
            <person name="Shea T."/>
            <person name="Shenoy N."/>
            <person name="Sisk P."/>
            <person name="Stolte C."/>
            <person name="Sykes S."/>
            <person name="White J."/>
            <person name="Yandava C."/>
            <person name="Burger G."/>
            <person name="Gray M.W."/>
            <person name="Holland P.W.H."/>
            <person name="King N."/>
            <person name="Lang F.B.F."/>
            <person name="Roger A.J."/>
            <person name="Ruiz-Trillo I."/>
            <person name="Haas B."/>
            <person name="Nusbaum C."/>
            <person name="Birren B."/>
        </authorList>
    </citation>
    <scope>NUCLEOTIDE SEQUENCE [LARGE SCALE GENOMIC DNA]</scope>
    <source>
        <strain evidence="3 4">JP610</strain>
    </source>
</reference>
<keyword evidence="2" id="KW-0472">Membrane</keyword>
<accession>A0A0L0GBB8</accession>
<dbReference type="RefSeq" id="XP_014160088.1">
    <property type="nucleotide sequence ID" value="XM_014304613.1"/>
</dbReference>
<evidence type="ECO:0000313" key="3">
    <source>
        <dbReference type="EMBL" id="KNC86186.1"/>
    </source>
</evidence>
<proteinExistence type="predicted"/>
<feature type="transmembrane region" description="Helical" evidence="2">
    <location>
        <begin position="142"/>
        <end position="165"/>
    </location>
</feature>
<dbReference type="AlphaFoldDB" id="A0A0L0GBB8"/>
<dbReference type="EMBL" id="KQ241664">
    <property type="protein sequence ID" value="KNC86186.1"/>
    <property type="molecule type" value="Genomic_DNA"/>
</dbReference>
<sequence>MSTLLSLNEENIGPQRCARLWILSIMTFITFLITLLLIPEYYVYKNFVSAECKVTDKSVYSFFINEAKIANFVTVYDEEGEVTERFEAYACNPIDCDSKSGGFMDKQTWLRSYNEGQVYPCMYSPMHATGGYNWVTYDPVPYSYSIMVMWVVMGLIMLISFLLYLHSLCCAPVDSVYSYCYRIWVLLRDDFGMGEKASGCWVAFKSLLPCRGCRSYKYTRQMDYEMDVVELDEHNEPPSYEGPSEPPPDYGHVYHD</sequence>
<evidence type="ECO:0000256" key="2">
    <source>
        <dbReference type="SAM" id="Phobius"/>
    </source>
</evidence>
<protein>
    <submittedName>
        <fullName evidence="3">Uncharacterized protein</fullName>
    </submittedName>
</protein>
<dbReference type="Proteomes" id="UP000054560">
    <property type="component" value="Unassembled WGS sequence"/>
</dbReference>
<evidence type="ECO:0000256" key="1">
    <source>
        <dbReference type="SAM" id="MobiDB-lite"/>
    </source>
</evidence>
<evidence type="ECO:0000313" key="4">
    <source>
        <dbReference type="Proteomes" id="UP000054560"/>
    </source>
</evidence>